<keyword evidence="13 14" id="KW-0472">Membrane</keyword>
<dbReference type="GO" id="GO:0005524">
    <property type="term" value="F:ATP binding"/>
    <property type="evidence" value="ECO:0007669"/>
    <property type="project" value="UniProtKB-KW"/>
</dbReference>
<dbReference type="EC" id="2.7.13.3" evidence="4"/>
<evidence type="ECO:0000256" key="8">
    <source>
        <dbReference type="ARBA" id="ARBA00022741"/>
    </source>
</evidence>
<comment type="subcellular location">
    <subcellularLocation>
        <location evidence="2">Membrane</location>
        <topology evidence="2">Multi-pass membrane protein</topology>
    </subcellularLocation>
</comment>
<dbReference type="Pfam" id="PF01590">
    <property type="entry name" value="GAF"/>
    <property type="match status" value="1"/>
</dbReference>
<dbReference type="OrthoDB" id="3217947at2"/>
<dbReference type="PROSITE" id="PS50046">
    <property type="entry name" value="PHYTOCHROME_2"/>
    <property type="match status" value="1"/>
</dbReference>
<name>A0A4P7GM95_9ACTN</name>
<dbReference type="InterPro" id="IPR011712">
    <property type="entry name" value="Sig_transdc_His_kin_sub3_dim/P"/>
</dbReference>
<gene>
    <name evidence="16" type="ORF">EXE57_14160</name>
</gene>
<keyword evidence="7 14" id="KW-0812">Transmembrane</keyword>
<dbReference type="SUPFAM" id="SSF55874">
    <property type="entry name" value="ATPase domain of HSP90 chaperone/DNA topoisomerase II/histidine kinase"/>
    <property type="match status" value="1"/>
</dbReference>
<comment type="similarity">
    <text evidence="3">In the N-terminal section; belongs to the phytochrome family.</text>
</comment>
<keyword evidence="5" id="KW-0597">Phosphoprotein</keyword>
<evidence type="ECO:0000313" key="16">
    <source>
        <dbReference type="EMBL" id="QBR93278.1"/>
    </source>
</evidence>
<dbReference type="SMART" id="SM00387">
    <property type="entry name" value="HATPase_c"/>
    <property type="match status" value="1"/>
</dbReference>
<dbReference type="CDD" id="cd16917">
    <property type="entry name" value="HATPase_UhpB-NarQ-NarX-like"/>
    <property type="match status" value="1"/>
</dbReference>
<dbReference type="Gene3D" id="1.20.5.1930">
    <property type="match status" value="1"/>
</dbReference>
<feature type="transmembrane region" description="Helical" evidence="14">
    <location>
        <begin position="40"/>
        <end position="57"/>
    </location>
</feature>
<sequence>MTMAATGRIGAEAALVFAAGAASFALSSLLLGALLPHSPVVVVGVVILDVAAVLAAARFWGINFAVTVGIASVVALDWYFIPPVHPLELPDAKNAFALSAYLVAGVLLGELAITARRRAVIAERARSLLAEEQAALRRVATLVARETSPSEVFAAVTEEVGRLLSIDLTALLHYETDGTGTVVAAWSAKGRPLRVGARLVLTGDDVAVEVRQAGRPARMDTVAEASGPLSERLRELGVQSSAGSPVVVDGQLWGVMVAASVSEARMPAGTESRLSQFTELAATAVANAQTRAELNLSRARIVTSADQARRQIERNLHDGVQQRLVSLGLGVRVVEDIAGPDSDVLPALGGIREGIMETLEELREISHGIHPAILSEGGLRPALGNVARRSPVPVELDVRGPDRPPEAVEVGIYYVVSETLANVAKHARASRAWVEVDFDPAVVRVTVRDDGRGGADMSNGSGLVGLSDRVHALGGTVAIDSPIGHGTSIRVLLPLPDDTRSSLGAQTDVAGVEDQRT</sequence>
<dbReference type="SUPFAM" id="SSF55781">
    <property type="entry name" value="GAF domain-like"/>
    <property type="match status" value="1"/>
</dbReference>
<dbReference type="Gene3D" id="1.20.120.620">
    <property type="entry name" value="Backbone structure of the membrane domain of e. Coli histidine kinase receptor kdpd"/>
    <property type="match status" value="1"/>
</dbReference>
<evidence type="ECO:0000256" key="6">
    <source>
        <dbReference type="ARBA" id="ARBA00022679"/>
    </source>
</evidence>
<keyword evidence="11 14" id="KW-1133">Transmembrane helix</keyword>
<dbReference type="InterPro" id="IPR003594">
    <property type="entry name" value="HATPase_dom"/>
</dbReference>
<dbReference type="InterPro" id="IPR003018">
    <property type="entry name" value="GAF"/>
</dbReference>
<protein>
    <recommendedName>
        <fullName evidence="4">histidine kinase</fullName>
        <ecNumber evidence="4">2.7.13.3</ecNumber>
    </recommendedName>
</protein>
<dbReference type="EMBL" id="CP038267">
    <property type="protein sequence ID" value="QBR93278.1"/>
    <property type="molecule type" value="Genomic_DNA"/>
</dbReference>
<feature type="transmembrane region" description="Helical" evidence="14">
    <location>
        <begin position="12"/>
        <end position="34"/>
    </location>
</feature>
<evidence type="ECO:0000256" key="12">
    <source>
        <dbReference type="ARBA" id="ARBA00023012"/>
    </source>
</evidence>
<comment type="catalytic activity">
    <reaction evidence="1">
        <text>ATP + protein L-histidine = ADP + protein N-phospho-L-histidine.</text>
        <dbReference type="EC" id="2.7.13.3"/>
    </reaction>
</comment>
<dbReference type="Pfam" id="PF13493">
    <property type="entry name" value="DUF4118"/>
    <property type="match status" value="1"/>
</dbReference>
<feature type="transmembrane region" description="Helical" evidence="14">
    <location>
        <begin position="64"/>
        <end position="81"/>
    </location>
</feature>
<evidence type="ECO:0000256" key="11">
    <source>
        <dbReference type="ARBA" id="ARBA00022989"/>
    </source>
</evidence>
<dbReference type="Gene3D" id="3.30.450.40">
    <property type="match status" value="1"/>
</dbReference>
<evidence type="ECO:0000256" key="5">
    <source>
        <dbReference type="ARBA" id="ARBA00022553"/>
    </source>
</evidence>
<evidence type="ECO:0000256" key="10">
    <source>
        <dbReference type="ARBA" id="ARBA00022840"/>
    </source>
</evidence>
<keyword evidence="6" id="KW-0808">Transferase</keyword>
<evidence type="ECO:0000256" key="9">
    <source>
        <dbReference type="ARBA" id="ARBA00022777"/>
    </source>
</evidence>
<dbReference type="Proteomes" id="UP000294894">
    <property type="component" value="Chromosome"/>
</dbReference>
<dbReference type="SMART" id="SM00065">
    <property type="entry name" value="GAF"/>
    <property type="match status" value="1"/>
</dbReference>
<dbReference type="InterPro" id="IPR036890">
    <property type="entry name" value="HATPase_C_sf"/>
</dbReference>
<keyword evidence="12" id="KW-0902">Two-component regulatory system</keyword>
<dbReference type="GO" id="GO:0016020">
    <property type="term" value="C:membrane"/>
    <property type="evidence" value="ECO:0007669"/>
    <property type="project" value="UniProtKB-SubCell"/>
</dbReference>
<evidence type="ECO:0000256" key="13">
    <source>
        <dbReference type="ARBA" id="ARBA00023136"/>
    </source>
</evidence>
<dbReference type="InterPro" id="IPR038318">
    <property type="entry name" value="KdpD_sf"/>
</dbReference>
<dbReference type="InterPro" id="IPR029016">
    <property type="entry name" value="GAF-like_dom_sf"/>
</dbReference>
<dbReference type="Pfam" id="PF07730">
    <property type="entry name" value="HisKA_3"/>
    <property type="match status" value="1"/>
</dbReference>
<keyword evidence="9" id="KW-0418">Kinase</keyword>
<evidence type="ECO:0000256" key="14">
    <source>
        <dbReference type="SAM" id="Phobius"/>
    </source>
</evidence>
<dbReference type="Pfam" id="PF02518">
    <property type="entry name" value="HATPase_c"/>
    <property type="match status" value="1"/>
</dbReference>
<dbReference type="Gene3D" id="3.30.565.10">
    <property type="entry name" value="Histidine kinase-like ATPase, C-terminal domain"/>
    <property type="match status" value="1"/>
</dbReference>
<evidence type="ECO:0000256" key="4">
    <source>
        <dbReference type="ARBA" id="ARBA00012438"/>
    </source>
</evidence>
<keyword evidence="10" id="KW-0067">ATP-binding</keyword>
<keyword evidence="8" id="KW-0547">Nucleotide-binding</keyword>
<dbReference type="PANTHER" id="PTHR24421:SF10">
    <property type="entry name" value="NITRATE_NITRITE SENSOR PROTEIN NARQ"/>
    <property type="match status" value="1"/>
</dbReference>
<dbReference type="AlphaFoldDB" id="A0A4P7GM95"/>
<dbReference type="InterPro" id="IPR016132">
    <property type="entry name" value="Phyto_chromo_attachment"/>
</dbReference>
<keyword evidence="17" id="KW-1185">Reference proteome</keyword>
<organism evidence="16 17">
    <name type="scientific">Nocardioides euryhalodurans</name>
    <dbReference type="NCBI Taxonomy" id="2518370"/>
    <lineage>
        <taxon>Bacteria</taxon>
        <taxon>Bacillati</taxon>
        <taxon>Actinomycetota</taxon>
        <taxon>Actinomycetes</taxon>
        <taxon>Propionibacteriales</taxon>
        <taxon>Nocardioidaceae</taxon>
        <taxon>Nocardioides</taxon>
    </lineage>
</organism>
<dbReference type="InterPro" id="IPR025201">
    <property type="entry name" value="KdpD_TM"/>
</dbReference>
<evidence type="ECO:0000259" key="15">
    <source>
        <dbReference type="PROSITE" id="PS50046"/>
    </source>
</evidence>
<dbReference type="GO" id="GO:0046983">
    <property type="term" value="F:protein dimerization activity"/>
    <property type="evidence" value="ECO:0007669"/>
    <property type="project" value="InterPro"/>
</dbReference>
<evidence type="ECO:0000313" key="17">
    <source>
        <dbReference type="Proteomes" id="UP000294894"/>
    </source>
</evidence>
<evidence type="ECO:0000256" key="1">
    <source>
        <dbReference type="ARBA" id="ARBA00000085"/>
    </source>
</evidence>
<reference evidence="16 17" key="1">
    <citation type="submission" date="2019-03" db="EMBL/GenBank/DDBJ databases">
        <title>Three New Species of Nocardioides, Nocardioides euryhalodurans sp. nov., Nocardioides seonyuensis sp. nov. and Nocardioides eburneoflavus sp. nov., Iolated from Soil.</title>
        <authorList>
            <person name="Roh S.G."/>
            <person name="Lee C."/>
            <person name="Kim M.-K."/>
            <person name="Kim S.B."/>
        </authorList>
    </citation>
    <scope>NUCLEOTIDE SEQUENCE [LARGE SCALE GENOMIC DNA]</scope>
    <source>
        <strain evidence="16 17">MMS17-SY117</strain>
    </source>
</reference>
<evidence type="ECO:0000256" key="7">
    <source>
        <dbReference type="ARBA" id="ARBA00022692"/>
    </source>
</evidence>
<dbReference type="KEGG" id="noy:EXE57_14160"/>
<feature type="transmembrane region" description="Helical" evidence="14">
    <location>
        <begin position="96"/>
        <end position="115"/>
    </location>
</feature>
<accession>A0A4P7GM95</accession>
<evidence type="ECO:0000256" key="3">
    <source>
        <dbReference type="ARBA" id="ARBA00006402"/>
    </source>
</evidence>
<dbReference type="GO" id="GO:0000155">
    <property type="term" value="F:phosphorelay sensor kinase activity"/>
    <property type="evidence" value="ECO:0007669"/>
    <property type="project" value="InterPro"/>
</dbReference>
<dbReference type="InterPro" id="IPR050482">
    <property type="entry name" value="Sensor_HK_TwoCompSys"/>
</dbReference>
<feature type="domain" description="Phytochrome chromophore attachment site" evidence="15">
    <location>
        <begin position="148"/>
        <end position="283"/>
    </location>
</feature>
<proteinExistence type="inferred from homology"/>
<dbReference type="PANTHER" id="PTHR24421">
    <property type="entry name" value="NITRATE/NITRITE SENSOR PROTEIN NARX-RELATED"/>
    <property type="match status" value="1"/>
</dbReference>
<evidence type="ECO:0000256" key="2">
    <source>
        <dbReference type="ARBA" id="ARBA00004141"/>
    </source>
</evidence>